<dbReference type="RefSeq" id="XP_040709485.1">
    <property type="nucleotide sequence ID" value="XM_040857085.1"/>
</dbReference>
<keyword evidence="3" id="KW-0255">Endonuclease</keyword>
<reference evidence="3 4" key="1">
    <citation type="submission" date="2016-07" db="EMBL/GenBank/DDBJ databases">
        <title>Pervasive Adenine N6-methylation of Active Genes in Fungi.</title>
        <authorList>
            <consortium name="DOE Joint Genome Institute"/>
            <person name="Mondo S.J."/>
            <person name="Dannebaum R.O."/>
            <person name="Kuo R.C."/>
            <person name="Labutti K."/>
            <person name="Haridas S."/>
            <person name="Kuo A."/>
            <person name="Salamov A."/>
            <person name="Ahrendt S.R."/>
            <person name="Lipzen A."/>
            <person name="Sullivan W."/>
            <person name="Andreopoulos W.B."/>
            <person name="Clum A."/>
            <person name="Lindquist E."/>
            <person name="Daum C."/>
            <person name="Ramamoorthy G.K."/>
            <person name="Gryganskyi A."/>
            <person name="Culley D."/>
            <person name="Magnuson J.K."/>
            <person name="James T.Y."/>
            <person name="O'Malley M.A."/>
            <person name="Stajich J.E."/>
            <person name="Spatafora J.W."/>
            <person name="Visel A."/>
            <person name="Grigoriev I.V."/>
        </authorList>
    </citation>
    <scope>NUCLEOTIDE SEQUENCE [LARGE SCALE GENOMIC DNA]</scope>
    <source>
        <strain evidence="3 4">CBS 129021</strain>
    </source>
</reference>
<dbReference type="STRING" id="1141098.A0A1Y2D7D6"/>
<accession>A0A1Y2D7D6</accession>
<protein>
    <submittedName>
        <fullName evidence="3">Endonuclease/exonuclease/phosphatase family protein</fullName>
    </submittedName>
</protein>
<evidence type="ECO:0000259" key="2">
    <source>
        <dbReference type="Pfam" id="PF03372"/>
    </source>
</evidence>
<dbReference type="PANTHER" id="PTHR42834:SF1">
    <property type="entry name" value="ENDONUCLEASE_EXONUCLEASE_PHOSPHATASE FAMILY PROTEIN (AFU_ORTHOLOGUE AFUA_3G09210)"/>
    <property type="match status" value="1"/>
</dbReference>
<dbReference type="InParanoid" id="A0A1Y2D7D6"/>
<keyword evidence="3" id="KW-0269">Exonuclease</keyword>
<feature type="domain" description="Endonuclease/exonuclease/phosphatase" evidence="2">
    <location>
        <begin position="307"/>
        <end position="601"/>
    </location>
</feature>
<organism evidence="3 4">
    <name type="scientific">Pseudomassariella vexata</name>
    <dbReference type="NCBI Taxonomy" id="1141098"/>
    <lineage>
        <taxon>Eukaryota</taxon>
        <taxon>Fungi</taxon>
        <taxon>Dikarya</taxon>
        <taxon>Ascomycota</taxon>
        <taxon>Pezizomycotina</taxon>
        <taxon>Sordariomycetes</taxon>
        <taxon>Xylariomycetidae</taxon>
        <taxon>Amphisphaeriales</taxon>
        <taxon>Pseudomassariaceae</taxon>
        <taxon>Pseudomassariella</taxon>
    </lineage>
</organism>
<feature type="chain" id="PRO_5012643812" evidence="1">
    <location>
        <begin position="22"/>
        <end position="613"/>
    </location>
</feature>
<name>A0A1Y2D7D6_9PEZI</name>
<dbReference type="GO" id="GO:0004527">
    <property type="term" value="F:exonuclease activity"/>
    <property type="evidence" value="ECO:0007669"/>
    <property type="project" value="UniProtKB-KW"/>
</dbReference>
<dbReference type="AlphaFoldDB" id="A0A1Y2D7D6"/>
<dbReference type="Proteomes" id="UP000193689">
    <property type="component" value="Unassembled WGS sequence"/>
</dbReference>
<sequence>MKVTSLCGWLTSSLLVGAASALTVAEINGKNFLSPYNGATFTNLTGIVTAKGPSGIWIRDVTPTSDERMSDAIYVFGSALAQNASILTGDVIVLSGKVSEYRSTSSYLYLTEIASPVVSAILEHGVEVAPRVIGVDTLSPPTEQYTSLDAGDVFGVPNNQNLISVINPVLEPTKYGLDFWESLVGQLVTVKSPHAVSRPNSYGETWVVGAWNTTGDNNRDGVTLTSKDGNPEAIIIGDPLDGTNSPTTIKLGDTLEDITGVVTYTFGFYYILPLTKVTVTSSLTPSLPPPTTLTSAGSCSGLTVGDYNVENFAPSNTAHTQAVAAHIVNYLLSPDLLFIQEIQDNNGETNDGTVASDLSLSALTAAIASLDGEVNYNYTYISPVDGADGGAPGGNIRVAYLFNPSVVQLRNPKPGNSTTATEVLPGPELSYNPGRIDPANAAWTASRKPLVAAWETVDGNNIFFTVNVHWSSKGGGSSMHGDARPPVNGALAARQAQAEVTASFIAQILAEDPSAYIISAGDFNEYPVTKPILDFLSLSKMQDLDEVAGIDVLERYSYLYDMNSQELDHMFVSPALANTEPEFEHVHVNTWAAYNDQVSDHDPSVARFNVCRQ</sequence>
<dbReference type="InterPro" id="IPR005135">
    <property type="entry name" value="Endo/exonuclease/phosphatase"/>
</dbReference>
<keyword evidence="1" id="KW-0732">Signal</keyword>
<keyword evidence="3" id="KW-0378">Hydrolase</keyword>
<gene>
    <name evidence="3" type="ORF">BCR38DRAFT_357200</name>
</gene>
<proteinExistence type="predicted"/>
<comment type="caution">
    <text evidence="3">The sequence shown here is derived from an EMBL/GenBank/DDBJ whole genome shotgun (WGS) entry which is preliminary data.</text>
</comment>
<dbReference type="Pfam" id="PF03372">
    <property type="entry name" value="Exo_endo_phos"/>
    <property type="match status" value="1"/>
</dbReference>
<dbReference type="GeneID" id="63773297"/>
<keyword evidence="4" id="KW-1185">Reference proteome</keyword>
<evidence type="ECO:0000313" key="3">
    <source>
        <dbReference type="EMBL" id="ORY55117.1"/>
    </source>
</evidence>
<dbReference type="SUPFAM" id="SSF56219">
    <property type="entry name" value="DNase I-like"/>
    <property type="match status" value="1"/>
</dbReference>
<dbReference type="OrthoDB" id="47488at2759"/>
<dbReference type="InterPro" id="IPR036691">
    <property type="entry name" value="Endo/exonu/phosph_ase_sf"/>
</dbReference>
<evidence type="ECO:0000256" key="1">
    <source>
        <dbReference type="SAM" id="SignalP"/>
    </source>
</evidence>
<dbReference type="CDD" id="cd04486">
    <property type="entry name" value="YhcR_OBF_like"/>
    <property type="match status" value="1"/>
</dbReference>
<dbReference type="PANTHER" id="PTHR42834">
    <property type="entry name" value="ENDONUCLEASE/EXONUCLEASE/PHOSPHATASE FAMILY PROTEIN (AFU_ORTHOLOGUE AFUA_3G09210)"/>
    <property type="match status" value="1"/>
</dbReference>
<dbReference type="Gene3D" id="3.60.10.10">
    <property type="entry name" value="Endonuclease/exonuclease/phosphatase"/>
    <property type="match status" value="1"/>
</dbReference>
<evidence type="ECO:0000313" key="4">
    <source>
        <dbReference type="Proteomes" id="UP000193689"/>
    </source>
</evidence>
<dbReference type="EMBL" id="MCFJ01000029">
    <property type="protein sequence ID" value="ORY55117.1"/>
    <property type="molecule type" value="Genomic_DNA"/>
</dbReference>
<feature type="signal peptide" evidence="1">
    <location>
        <begin position="1"/>
        <end position="21"/>
    </location>
</feature>
<dbReference type="GO" id="GO:0004519">
    <property type="term" value="F:endonuclease activity"/>
    <property type="evidence" value="ECO:0007669"/>
    <property type="project" value="UniProtKB-KW"/>
</dbReference>
<keyword evidence="3" id="KW-0540">Nuclease</keyword>